<keyword evidence="3" id="KW-0808">Transferase</keyword>
<evidence type="ECO:0000256" key="6">
    <source>
        <dbReference type="SAM" id="Phobius"/>
    </source>
</evidence>
<dbReference type="InterPro" id="IPR004263">
    <property type="entry name" value="Exostosin"/>
</dbReference>
<accession>A0A8T2X019</accession>
<reference evidence="8" key="1">
    <citation type="journal article" date="2021" name="J. Hered.">
        <title>Genome Assembly of Salicaceae Populus deltoides (Eastern Cottonwood) I-69 Based on Nanopore Sequencing and Hi-C Technologies.</title>
        <authorList>
            <person name="Bai S."/>
            <person name="Wu H."/>
            <person name="Zhang J."/>
            <person name="Pan Z."/>
            <person name="Zhao W."/>
            <person name="Li Z."/>
            <person name="Tong C."/>
        </authorList>
    </citation>
    <scope>NUCLEOTIDE SEQUENCE</scope>
    <source>
        <tissue evidence="8">Leaf</tissue>
    </source>
</reference>
<dbReference type="GO" id="GO:0047517">
    <property type="term" value="F:1,4-beta-D-xylan synthase activity"/>
    <property type="evidence" value="ECO:0007669"/>
    <property type="project" value="TreeGrafter"/>
</dbReference>
<comment type="subcellular location">
    <subcellularLocation>
        <location evidence="1">Golgi apparatus membrane</location>
        <topology evidence="1">Single-pass type II membrane protein</topology>
    </subcellularLocation>
</comment>
<comment type="similarity">
    <text evidence="2">Belongs to the glycosyltransferase 47 family.</text>
</comment>
<evidence type="ECO:0000259" key="7">
    <source>
        <dbReference type="Pfam" id="PF03016"/>
    </source>
</evidence>
<keyword evidence="5" id="KW-0333">Golgi apparatus</keyword>
<keyword evidence="9" id="KW-1185">Reference proteome</keyword>
<keyword evidence="3" id="KW-0328">Glycosyltransferase</keyword>
<evidence type="ECO:0000313" key="9">
    <source>
        <dbReference type="Proteomes" id="UP000807159"/>
    </source>
</evidence>
<keyword evidence="6" id="KW-0472">Membrane</keyword>
<evidence type="ECO:0000256" key="3">
    <source>
        <dbReference type="ARBA" id="ARBA00022676"/>
    </source>
</evidence>
<feature type="domain" description="Exostosin GT47" evidence="7">
    <location>
        <begin position="50"/>
        <end position="159"/>
    </location>
</feature>
<evidence type="ECO:0000256" key="4">
    <source>
        <dbReference type="ARBA" id="ARBA00022968"/>
    </source>
</evidence>
<evidence type="ECO:0000313" key="8">
    <source>
        <dbReference type="EMBL" id="KAH8486586.1"/>
    </source>
</evidence>
<keyword evidence="6" id="KW-0812">Transmembrane</keyword>
<dbReference type="Pfam" id="PF03016">
    <property type="entry name" value="Exostosin_GT47"/>
    <property type="match status" value="2"/>
</dbReference>
<name>A0A8T2X019_POPDE</name>
<dbReference type="GO" id="GO:0009834">
    <property type="term" value="P:plant-type secondary cell wall biogenesis"/>
    <property type="evidence" value="ECO:0007669"/>
    <property type="project" value="TreeGrafter"/>
</dbReference>
<dbReference type="PANTHER" id="PTHR11062:SF200">
    <property type="entry name" value="BETA-1,4-XYLOSYLTRANSFERASE IRX10L-RELATED"/>
    <property type="match status" value="1"/>
</dbReference>
<dbReference type="AlphaFoldDB" id="A0A8T2X019"/>
<dbReference type="GO" id="GO:0010417">
    <property type="term" value="P:glucuronoxylan biosynthetic process"/>
    <property type="evidence" value="ECO:0007669"/>
    <property type="project" value="TreeGrafter"/>
</dbReference>
<gene>
    <name evidence="8" type="ORF">H0E87_025554</name>
</gene>
<comment type="caution">
    <text evidence="8">The sequence shown here is derived from an EMBL/GenBank/DDBJ whole genome shotgun (WGS) entry which is preliminary data.</text>
</comment>
<keyword evidence="4" id="KW-0735">Signal-anchor</keyword>
<protein>
    <recommendedName>
        <fullName evidence="7">Exostosin GT47 domain-containing protein</fullName>
    </recommendedName>
</protein>
<dbReference type="GO" id="GO:0000139">
    <property type="term" value="C:Golgi membrane"/>
    <property type="evidence" value="ECO:0007669"/>
    <property type="project" value="UniProtKB-SubCell"/>
</dbReference>
<dbReference type="PANTHER" id="PTHR11062">
    <property type="entry name" value="EXOSTOSIN HEPARAN SULFATE GLYCOSYLTRANSFERASE -RELATED"/>
    <property type="match status" value="1"/>
</dbReference>
<organism evidence="8 9">
    <name type="scientific">Populus deltoides</name>
    <name type="common">Eastern poplar</name>
    <name type="synonym">Eastern cottonwood</name>
    <dbReference type="NCBI Taxonomy" id="3696"/>
    <lineage>
        <taxon>Eukaryota</taxon>
        <taxon>Viridiplantae</taxon>
        <taxon>Streptophyta</taxon>
        <taxon>Embryophyta</taxon>
        <taxon>Tracheophyta</taxon>
        <taxon>Spermatophyta</taxon>
        <taxon>Magnoliopsida</taxon>
        <taxon>eudicotyledons</taxon>
        <taxon>Gunneridae</taxon>
        <taxon>Pentapetalae</taxon>
        <taxon>rosids</taxon>
        <taxon>fabids</taxon>
        <taxon>Malpighiales</taxon>
        <taxon>Salicaceae</taxon>
        <taxon>Saliceae</taxon>
        <taxon>Populus</taxon>
    </lineage>
</organism>
<feature type="transmembrane region" description="Helical" evidence="6">
    <location>
        <begin position="6"/>
        <end position="26"/>
    </location>
</feature>
<sequence length="295" mass="33676">MKIWKWVFVGVIWYAGLVLSIGVVELGRSQHIERIFGSARDVLEDDPVGRLKVFVYKLPSKYNKKILPIRTLNLKEADWFYNPVYTTCDLTPNGLPLPFKSPRMMRSAIKLISSNWPYWNRAEGAEHFFVVLHDFGACFHYQEEKAIERGILPLLQRATLKMQTHLILEEAPRSIFVYFRGLFYNVGNDPKGGYYASPRLVEVVIFGCIPVIIADDIVLPFADAIPWEEIGVFIDEKDVPNLDTILTSIPPEVILRKQRLLANPSMKQAMLFPQPSQAGDAFPSSLEWTCMKIAS</sequence>
<dbReference type="GO" id="GO:0080116">
    <property type="term" value="F:glucuronoxylan glucuronosyltransferase activity"/>
    <property type="evidence" value="ECO:0007669"/>
    <property type="project" value="TreeGrafter"/>
</dbReference>
<evidence type="ECO:0000256" key="5">
    <source>
        <dbReference type="ARBA" id="ARBA00023034"/>
    </source>
</evidence>
<feature type="domain" description="Exostosin GT47" evidence="7">
    <location>
        <begin position="190"/>
        <end position="249"/>
    </location>
</feature>
<proteinExistence type="inferred from homology"/>
<evidence type="ECO:0000256" key="2">
    <source>
        <dbReference type="ARBA" id="ARBA00010271"/>
    </source>
</evidence>
<dbReference type="InterPro" id="IPR040911">
    <property type="entry name" value="Exostosin_GT47"/>
</dbReference>
<dbReference type="Proteomes" id="UP000807159">
    <property type="component" value="Chromosome 15"/>
</dbReference>
<keyword evidence="6" id="KW-1133">Transmembrane helix</keyword>
<dbReference type="EMBL" id="JACEGQ020000015">
    <property type="protein sequence ID" value="KAH8486586.1"/>
    <property type="molecule type" value="Genomic_DNA"/>
</dbReference>
<evidence type="ECO:0000256" key="1">
    <source>
        <dbReference type="ARBA" id="ARBA00004323"/>
    </source>
</evidence>